<evidence type="ECO:0000313" key="1">
    <source>
        <dbReference type="EMBL" id="CAB4561586.1"/>
    </source>
</evidence>
<proteinExistence type="predicted"/>
<reference evidence="1" key="1">
    <citation type="submission" date="2020-05" db="EMBL/GenBank/DDBJ databases">
        <authorList>
            <person name="Chiriac C."/>
            <person name="Salcher M."/>
            <person name="Ghai R."/>
            <person name="Kavagutti S V."/>
        </authorList>
    </citation>
    <scope>NUCLEOTIDE SEQUENCE</scope>
</reference>
<protein>
    <submittedName>
        <fullName evidence="1">Unannotated protein</fullName>
    </submittedName>
</protein>
<organism evidence="1">
    <name type="scientific">freshwater metagenome</name>
    <dbReference type="NCBI Taxonomy" id="449393"/>
    <lineage>
        <taxon>unclassified sequences</taxon>
        <taxon>metagenomes</taxon>
        <taxon>ecological metagenomes</taxon>
    </lineage>
</organism>
<dbReference type="AlphaFoldDB" id="A0A6J6DDY6"/>
<sequence length="46" mass="5158">MLVPNTNPLGNDTIVSADVTTAAMRRRRRRAGIAVTAHLYTHRVRK</sequence>
<gene>
    <name evidence="1" type="ORF">UFOPK1572_00874</name>
</gene>
<accession>A0A6J6DDY6</accession>
<name>A0A6J6DDY6_9ZZZZ</name>
<dbReference type="EMBL" id="CAEZTC010000100">
    <property type="protein sequence ID" value="CAB4561586.1"/>
    <property type="molecule type" value="Genomic_DNA"/>
</dbReference>